<feature type="transmembrane region" description="Helical" evidence="11">
    <location>
        <begin position="54"/>
        <end position="76"/>
    </location>
</feature>
<evidence type="ECO:0000256" key="2">
    <source>
        <dbReference type="ARBA" id="ARBA00006810"/>
    </source>
</evidence>
<evidence type="ECO:0000256" key="11">
    <source>
        <dbReference type="HAMAP-Rule" id="MF_01393"/>
    </source>
</evidence>
<keyword evidence="9 11" id="KW-0472">Membrane</keyword>
<evidence type="ECO:0000256" key="3">
    <source>
        <dbReference type="ARBA" id="ARBA00022448"/>
    </source>
</evidence>
<feature type="transmembrane region" description="Helical" evidence="11">
    <location>
        <begin position="141"/>
        <end position="157"/>
    </location>
</feature>
<keyword evidence="5 11" id="KW-0812">Transmembrane</keyword>
<accession>A0A518B8C7</accession>
<keyword evidence="3 11" id="KW-0813">Transport</keyword>
<feature type="transmembrane region" description="Helical" evidence="11">
    <location>
        <begin position="116"/>
        <end position="135"/>
    </location>
</feature>
<keyword evidence="4 11" id="KW-0138">CF(0)</keyword>
<dbReference type="InterPro" id="IPR000568">
    <property type="entry name" value="ATP_synth_F0_asu"/>
</dbReference>
<dbReference type="InterPro" id="IPR035908">
    <property type="entry name" value="F0_ATP_A_sf"/>
</dbReference>
<keyword evidence="14" id="KW-1185">Reference proteome</keyword>
<evidence type="ECO:0000256" key="9">
    <source>
        <dbReference type="ARBA" id="ARBA00023136"/>
    </source>
</evidence>
<keyword evidence="11" id="KW-1003">Cell membrane</keyword>
<reference evidence="13 14" key="1">
    <citation type="submission" date="2019-02" db="EMBL/GenBank/DDBJ databases">
        <title>Deep-cultivation of Planctomycetes and their phenomic and genomic characterization uncovers novel biology.</title>
        <authorList>
            <person name="Wiegand S."/>
            <person name="Jogler M."/>
            <person name="Boedeker C."/>
            <person name="Pinto D."/>
            <person name="Vollmers J."/>
            <person name="Rivas-Marin E."/>
            <person name="Kohn T."/>
            <person name="Peeters S.H."/>
            <person name="Heuer A."/>
            <person name="Rast P."/>
            <person name="Oberbeckmann S."/>
            <person name="Bunk B."/>
            <person name="Jeske O."/>
            <person name="Meyerdierks A."/>
            <person name="Storesund J.E."/>
            <person name="Kallscheuer N."/>
            <person name="Luecker S."/>
            <person name="Lage O.M."/>
            <person name="Pohl T."/>
            <person name="Merkel B.J."/>
            <person name="Hornburger P."/>
            <person name="Mueller R.-W."/>
            <person name="Bruemmer F."/>
            <person name="Labrenz M."/>
            <person name="Spormann A.M."/>
            <person name="Op den Camp H."/>
            <person name="Overmann J."/>
            <person name="Amann R."/>
            <person name="Jetten M.S.M."/>
            <person name="Mascher T."/>
            <person name="Medema M.H."/>
            <person name="Devos D.P."/>
            <person name="Kaster A.-K."/>
            <person name="Ovreas L."/>
            <person name="Rohde M."/>
            <person name="Galperin M.Y."/>
            <person name="Jogler C."/>
        </authorList>
    </citation>
    <scope>NUCLEOTIDE SEQUENCE [LARGE SCALE GENOMIC DNA]</scope>
    <source>
        <strain evidence="13 14">Pan216</strain>
    </source>
</reference>
<evidence type="ECO:0000256" key="7">
    <source>
        <dbReference type="ARBA" id="ARBA00022989"/>
    </source>
</evidence>
<dbReference type="HAMAP" id="MF_01393">
    <property type="entry name" value="ATP_synth_a_bact"/>
    <property type="match status" value="1"/>
</dbReference>
<keyword evidence="7 11" id="KW-1133">Transmembrane helix</keyword>
<name>A0A518B8C7_9BACT</name>
<dbReference type="PRINTS" id="PR00123">
    <property type="entry name" value="ATPASEA"/>
</dbReference>
<dbReference type="InterPro" id="IPR045083">
    <property type="entry name" value="ATP_synth_F0_asu_bact/mt"/>
</dbReference>
<sequence length="277" mass="30403">MAGEGSQVNPMEHSLDSDEFHFPGNSAFNVHEWTSEKVFGGPDVDLYFPGLTKFMFIELVVAGLMLLLMFVVGWNLRRNGYAKGWLANLIEAMMGYVRDNIARVTIGHDADKHVPYLWSLFFFILGMNLFGMIPWMGSPTGALGCTFGLAACTFIYIHTSGIIAKGPVGYVAGIVPKVPWPVYFILGPVEAIGHTVKPIMLAFRLFVNMMAGHTVLFVILGFIEMTGASLMNLLVTPASVLGTVAISLLELFVAFLQAYIFTFLSSLFIGDAVSHHH</sequence>
<dbReference type="OrthoDB" id="9809130at2"/>
<evidence type="ECO:0000256" key="1">
    <source>
        <dbReference type="ARBA" id="ARBA00004141"/>
    </source>
</evidence>
<comment type="similarity">
    <text evidence="2 11 12">Belongs to the ATPase A chain family.</text>
</comment>
<evidence type="ECO:0000313" key="13">
    <source>
        <dbReference type="EMBL" id="QDU63230.1"/>
    </source>
</evidence>
<feature type="transmembrane region" description="Helical" evidence="11">
    <location>
        <begin position="201"/>
        <end position="223"/>
    </location>
</feature>
<gene>
    <name evidence="11 13" type="primary">atpB</name>
    <name evidence="13" type="ORF">Pan216_41080</name>
</gene>
<comment type="function">
    <text evidence="11 12">Key component of the proton channel; it plays a direct role in the translocation of protons across the membrane.</text>
</comment>
<evidence type="ECO:0000256" key="4">
    <source>
        <dbReference type="ARBA" id="ARBA00022547"/>
    </source>
</evidence>
<dbReference type="PANTHER" id="PTHR11410:SF0">
    <property type="entry name" value="ATP SYNTHASE SUBUNIT A"/>
    <property type="match status" value="1"/>
</dbReference>
<protein>
    <recommendedName>
        <fullName evidence="11 12">ATP synthase subunit a</fullName>
    </recommendedName>
    <alternativeName>
        <fullName evidence="11">ATP synthase F0 sector subunit a</fullName>
    </alternativeName>
    <alternativeName>
        <fullName evidence="11">F-ATPase subunit 6</fullName>
    </alternativeName>
</protein>
<proteinExistence type="inferred from homology"/>
<evidence type="ECO:0000256" key="10">
    <source>
        <dbReference type="ARBA" id="ARBA00023310"/>
    </source>
</evidence>
<dbReference type="SUPFAM" id="SSF81336">
    <property type="entry name" value="F1F0 ATP synthase subunit A"/>
    <property type="match status" value="1"/>
</dbReference>
<dbReference type="KEGG" id="knv:Pan216_41080"/>
<dbReference type="GO" id="GO:0045259">
    <property type="term" value="C:proton-transporting ATP synthase complex"/>
    <property type="evidence" value="ECO:0007669"/>
    <property type="project" value="UniProtKB-KW"/>
</dbReference>
<keyword evidence="6 11" id="KW-0375">Hydrogen ion transport</keyword>
<evidence type="ECO:0000256" key="12">
    <source>
        <dbReference type="RuleBase" id="RU000483"/>
    </source>
</evidence>
<evidence type="ECO:0000256" key="6">
    <source>
        <dbReference type="ARBA" id="ARBA00022781"/>
    </source>
</evidence>
<keyword evidence="10 11" id="KW-0066">ATP synthesis</keyword>
<evidence type="ECO:0000256" key="5">
    <source>
        <dbReference type="ARBA" id="ARBA00022692"/>
    </source>
</evidence>
<evidence type="ECO:0000313" key="14">
    <source>
        <dbReference type="Proteomes" id="UP000317093"/>
    </source>
</evidence>
<dbReference type="GO" id="GO:0046933">
    <property type="term" value="F:proton-transporting ATP synthase activity, rotational mechanism"/>
    <property type="evidence" value="ECO:0007669"/>
    <property type="project" value="UniProtKB-UniRule"/>
</dbReference>
<dbReference type="GO" id="GO:0005886">
    <property type="term" value="C:plasma membrane"/>
    <property type="evidence" value="ECO:0007669"/>
    <property type="project" value="UniProtKB-SubCell"/>
</dbReference>
<dbReference type="AlphaFoldDB" id="A0A518B8C7"/>
<organism evidence="13 14">
    <name type="scientific">Kolteria novifilia</name>
    <dbReference type="NCBI Taxonomy" id="2527975"/>
    <lineage>
        <taxon>Bacteria</taxon>
        <taxon>Pseudomonadati</taxon>
        <taxon>Planctomycetota</taxon>
        <taxon>Planctomycetia</taxon>
        <taxon>Kolteriales</taxon>
        <taxon>Kolteriaceae</taxon>
        <taxon>Kolteria</taxon>
    </lineage>
</organism>
<dbReference type="EMBL" id="CP036279">
    <property type="protein sequence ID" value="QDU63230.1"/>
    <property type="molecule type" value="Genomic_DNA"/>
</dbReference>
<keyword evidence="8 11" id="KW-0406">Ion transport</keyword>
<dbReference type="NCBIfam" id="TIGR01131">
    <property type="entry name" value="ATP_synt_6_or_A"/>
    <property type="match status" value="1"/>
</dbReference>
<dbReference type="Proteomes" id="UP000317093">
    <property type="component" value="Chromosome"/>
</dbReference>
<dbReference type="PANTHER" id="PTHR11410">
    <property type="entry name" value="ATP SYNTHASE SUBUNIT A"/>
    <property type="match status" value="1"/>
</dbReference>
<dbReference type="Pfam" id="PF00119">
    <property type="entry name" value="ATP-synt_A"/>
    <property type="match status" value="1"/>
</dbReference>
<dbReference type="CDD" id="cd00310">
    <property type="entry name" value="ATP-synt_Fo_a_6"/>
    <property type="match status" value="1"/>
</dbReference>
<evidence type="ECO:0000256" key="8">
    <source>
        <dbReference type="ARBA" id="ARBA00023065"/>
    </source>
</evidence>
<dbReference type="Gene3D" id="1.20.120.220">
    <property type="entry name" value="ATP synthase, F0 complex, subunit A"/>
    <property type="match status" value="1"/>
</dbReference>
<feature type="transmembrane region" description="Helical" evidence="11">
    <location>
        <begin position="230"/>
        <end position="249"/>
    </location>
</feature>
<comment type="subcellular location">
    <subcellularLocation>
        <location evidence="11 12">Cell membrane</location>
        <topology evidence="11 12">Multi-pass membrane protein</topology>
    </subcellularLocation>
    <subcellularLocation>
        <location evidence="1">Membrane</location>
        <topology evidence="1">Multi-pass membrane protein</topology>
    </subcellularLocation>
</comment>